<protein>
    <submittedName>
        <fullName evidence="2">YceD family protein</fullName>
    </submittedName>
</protein>
<keyword evidence="3" id="KW-1185">Reference proteome</keyword>
<accession>A0ABV7X7G0</accession>
<name>A0ABV7X7G0_9SPHN</name>
<evidence type="ECO:0000313" key="3">
    <source>
        <dbReference type="Proteomes" id="UP001595615"/>
    </source>
</evidence>
<dbReference type="RefSeq" id="WP_380857922.1">
    <property type="nucleotide sequence ID" value="NZ_JBHRXV010000004.1"/>
</dbReference>
<sequence length="182" mass="19136">MTPEFSRLVRLSEIGGVAKAEWIEASAAERAALVARFALASLDSLRGELSVRREAAGIRVKGRVIAEGAQLCVVSAEPVPMAIDEPVDLLFAAHATEPKPDEEIELGEGDLDVLPLEDGAVDLGEAAAQTFGLALDPYPRASDEVLATARQRLLSEEEAAARAAAEKTSNNPFSVLKGSGSD</sequence>
<feature type="region of interest" description="Disordered" evidence="1">
    <location>
        <begin position="160"/>
        <end position="182"/>
    </location>
</feature>
<proteinExistence type="predicted"/>
<gene>
    <name evidence="2" type="ORF">ACFOMD_05210</name>
</gene>
<reference evidence="3" key="1">
    <citation type="journal article" date="2019" name="Int. J. Syst. Evol. Microbiol.">
        <title>The Global Catalogue of Microorganisms (GCM) 10K type strain sequencing project: providing services to taxonomists for standard genome sequencing and annotation.</title>
        <authorList>
            <consortium name="The Broad Institute Genomics Platform"/>
            <consortium name="The Broad Institute Genome Sequencing Center for Infectious Disease"/>
            <person name="Wu L."/>
            <person name="Ma J."/>
        </authorList>
    </citation>
    <scope>NUCLEOTIDE SEQUENCE [LARGE SCALE GENOMIC DNA]</scope>
    <source>
        <strain evidence="3">KCTC 42644</strain>
    </source>
</reference>
<dbReference type="Pfam" id="PF02620">
    <property type="entry name" value="YceD"/>
    <property type="match status" value="1"/>
</dbReference>
<evidence type="ECO:0000313" key="2">
    <source>
        <dbReference type="EMBL" id="MFC3711957.1"/>
    </source>
</evidence>
<comment type="caution">
    <text evidence="2">The sequence shown here is derived from an EMBL/GenBank/DDBJ whole genome shotgun (WGS) entry which is preliminary data.</text>
</comment>
<dbReference type="InterPro" id="IPR003772">
    <property type="entry name" value="YceD"/>
</dbReference>
<dbReference type="EMBL" id="JBHRXV010000004">
    <property type="protein sequence ID" value="MFC3711957.1"/>
    <property type="molecule type" value="Genomic_DNA"/>
</dbReference>
<evidence type="ECO:0000256" key="1">
    <source>
        <dbReference type="SAM" id="MobiDB-lite"/>
    </source>
</evidence>
<organism evidence="2 3">
    <name type="scientific">Sphingoaurantiacus capsulatus</name>
    <dbReference type="NCBI Taxonomy" id="1771310"/>
    <lineage>
        <taxon>Bacteria</taxon>
        <taxon>Pseudomonadati</taxon>
        <taxon>Pseudomonadota</taxon>
        <taxon>Alphaproteobacteria</taxon>
        <taxon>Sphingomonadales</taxon>
        <taxon>Sphingosinicellaceae</taxon>
        <taxon>Sphingoaurantiacus</taxon>
    </lineage>
</organism>
<dbReference type="Proteomes" id="UP001595615">
    <property type="component" value="Unassembled WGS sequence"/>
</dbReference>